<evidence type="ECO:0000256" key="8">
    <source>
        <dbReference type="ARBA" id="ARBA00023136"/>
    </source>
</evidence>
<dbReference type="Gene3D" id="1.20.5.3310">
    <property type="match status" value="1"/>
</dbReference>
<dbReference type="InterPro" id="IPR006312">
    <property type="entry name" value="TatA/E"/>
</dbReference>
<evidence type="ECO:0000256" key="5">
    <source>
        <dbReference type="ARBA" id="ARBA00022927"/>
    </source>
</evidence>
<evidence type="ECO:0000256" key="2">
    <source>
        <dbReference type="ARBA" id="ARBA00022448"/>
    </source>
</evidence>
<evidence type="ECO:0000256" key="3">
    <source>
        <dbReference type="ARBA" id="ARBA00022475"/>
    </source>
</evidence>
<dbReference type="PANTHER" id="PTHR42982:SF1">
    <property type="entry name" value="SEC-INDEPENDENT PROTEIN TRANSLOCASE PROTEIN TATA"/>
    <property type="match status" value="1"/>
</dbReference>
<evidence type="ECO:0000313" key="10">
    <source>
        <dbReference type="EMBL" id="QED46655.1"/>
    </source>
</evidence>
<comment type="subunit">
    <text evidence="9">Forms a complex with TatC.</text>
</comment>
<evidence type="ECO:0000313" key="11">
    <source>
        <dbReference type="Proteomes" id="UP000321555"/>
    </source>
</evidence>
<dbReference type="HAMAP" id="MF_00236">
    <property type="entry name" value="TatA_E"/>
    <property type="match status" value="1"/>
</dbReference>
<dbReference type="OrthoDB" id="9800908at2"/>
<evidence type="ECO:0000256" key="6">
    <source>
        <dbReference type="ARBA" id="ARBA00022989"/>
    </source>
</evidence>
<evidence type="ECO:0000256" key="7">
    <source>
        <dbReference type="ARBA" id="ARBA00023010"/>
    </source>
</evidence>
<keyword evidence="6 9" id="KW-1133">Transmembrane helix</keyword>
<dbReference type="NCBIfam" id="NF011430">
    <property type="entry name" value="PRK14861.1"/>
    <property type="match status" value="1"/>
</dbReference>
<dbReference type="Proteomes" id="UP000321555">
    <property type="component" value="Chromosome"/>
</dbReference>
<dbReference type="RefSeq" id="WP_057776016.1">
    <property type="nucleotide sequence ID" value="NZ_CP042593.1"/>
</dbReference>
<keyword evidence="7 9" id="KW-0811">Translocation</keyword>
<keyword evidence="4 9" id="KW-0812">Transmembrane</keyword>
<gene>
    <name evidence="9 10" type="primary">tatA</name>
    <name evidence="10" type="ORF">FSZ17_04840</name>
</gene>
<comment type="function">
    <text evidence="9">Part of the twin-arginine translocation (Tat) system that transports large folded proteins containing a characteristic twin-arginine motif in their signal peptide across membranes. TatA could form the protein-conducting channel of the Tat system.</text>
</comment>
<keyword evidence="8 9" id="KW-0472">Membrane</keyword>
<evidence type="ECO:0000256" key="9">
    <source>
        <dbReference type="HAMAP-Rule" id="MF_00236"/>
    </source>
</evidence>
<evidence type="ECO:0000256" key="4">
    <source>
        <dbReference type="ARBA" id="ARBA00022692"/>
    </source>
</evidence>
<dbReference type="NCBIfam" id="TIGR01411">
    <property type="entry name" value="tatAE"/>
    <property type="match status" value="1"/>
</dbReference>
<organism evidence="10 11">
    <name type="scientific">Cytobacillus dafuensis</name>
    <name type="common">Bacillus dafuensis</name>
    <dbReference type="NCBI Taxonomy" id="1742359"/>
    <lineage>
        <taxon>Bacteria</taxon>
        <taxon>Bacillati</taxon>
        <taxon>Bacillota</taxon>
        <taxon>Bacilli</taxon>
        <taxon>Bacillales</taxon>
        <taxon>Bacillaceae</taxon>
        <taxon>Cytobacillus</taxon>
    </lineage>
</organism>
<comment type="similarity">
    <text evidence="9">Belongs to the TatA/E family.</text>
</comment>
<keyword evidence="3 9" id="KW-1003">Cell membrane</keyword>
<dbReference type="GO" id="GO:0008320">
    <property type="term" value="F:protein transmembrane transporter activity"/>
    <property type="evidence" value="ECO:0007669"/>
    <property type="project" value="UniProtKB-UniRule"/>
</dbReference>
<dbReference type="KEGG" id="bda:FSZ17_04840"/>
<dbReference type="Pfam" id="PF02416">
    <property type="entry name" value="TatA_B_E"/>
    <property type="match status" value="1"/>
</dbReference>
<proteinExistence type="inferred from homology"/>
<sequence length="63" mass="6717">MGLSSIGIPGLIIILVIVLIIFGPKKLPEIGGAFGKTLSEFKRSTKGVLDDEDTTSMPEKKSE</sequence>
<dbReference type="GO" id="GO:0043953">
    <property type="term" value="P:protein transport by the Tat complex"/>
    <property type="evidence" value="ECO:0007669"/>
    <property type="project" value="UniProtKB-UniRule"/>
</dbReference>
<comment type="subcellular location">
    <subcellularLocation>
        <location evidence="1 9">Cell membrane</location>
        <topology evidence="1 9">Single-pass membrane protein</topology>
    </subcellularLocation>
</comment>
<reference evidence="11" key="1">
    <citation type="submission" date="2019-08" db="EMBL/GenBank/DDBJ databases">
        <authorList>
            <person name="Zheng X."/>
        </authorList>
    </citation>
    <scope>NUCLEOTIDE SEQUENCE [LARGE SCALE GENOMIC DNA]</scope>
    <source>
        <strain evidence="11">FJAT-25496</strain>
    </source>
</reference>
<dbReference type="AlphaFoldDB" id="A0A5B8Z133"/>
<accession>A0A5B8Z133</accession>
<dbReference type="STRING" id="1742359.GCA_001439625_00960"/>
<name>A0A5B8Z133_CYTDA</name>
<feature type="transmembrane region" description="Helical" evidence="9">
    <location>
        <begin position="6"/>
        <end position="23"/>
    </location>
</feature>
<dbReference type="InterPro" id="IPR003369">
    <property type="entry name" value="TatA/B/E"/>
</dbReference>
<dbReference type="GO" id="GO:0033281">
    <property type="term" value="C:TAT protein transport complex"/>
    <property type="evidence" value="ECO:0007669"/>
    <property type="project" value="UniProtKB-UniRule"/>
</dbReference>
<dbReference type="PANTHER" id="PTHR42982">
    <property type="entry name" value="SEC-INDEPENDENT PROTEIN TRANSLOCASE PROTEIN TATA"/>
    <property type="match status" value="1"/>
</dbReference>
<keyword evidence="11" id="KW-1185">Reference proteome</keyword>
<evidence type="ECO:0000256" key="1">
    <source>
        <dbReference type="ARBA" id="ARBA00004162"/>
    </source>
</evidence>
<keyword evidence="2 9" id="KW-0813">Transport</keyword>
<protein>
    <recommendedName>
        <fullName evidence="9">Sec-independent protein translocase protein TatA</fullName>
    </recommendedName>
</protein>
<dbReference type="EMBL" id="CP042593">
    <property type="protein sequence ID" value="QED46655.1"/>
    <property type="molecule type" value="Genomic_DNA"/>
</dbReference>
<keyword evidence="5 9" id="KW-0653">Protein transport</keyword>